<name>A0A9X0WB92_9GAMM</name>
<comment type="caution">
    <text evidence="2">The sequence shown here is derived from an EMBL/GenBank/DDBJ whole genome shotgun (WGS) entry which is preliminary data.</text>
</comment>
<dbReference type="EMBL" id="NRRY01000039">
    <property type="protein sequence ID" value="MBK1620410.1"/>
    <property type="molecule type" value="Genomic_DNA"/>
</dbReference>
<dbReference type="Proteomes" id="UP001138768">
    <property type="component" value="Unassembled WGS sequence"/>
</dbReference>
<proteinExistence type="predicted"/>
<keyword evidence="1" id="KW-0472">Membrane</keyword>
<protein>
    <submittedName>
        <fullName evidence="2">Uncharacterized protein</fullName>
    </submittedName>
</protein>
<evidence type="ECO:0000313" key="2">
    <source>
        <dbReference type="EMBL" id="MBK1620410.1"/>
    </source>
</evidence>
<feature type="transmembrane region" description="Helical" evidence="1">
    <location>
        <begin position="21"/>
        <end position="44"/>
    </location>
</feature>
<feature type="transmembrane region" description="Helical" evidence="1">
    <location>
        <begin position="142"/>
        <end position="164"/>
    </location>
</feature>
<evidence type="ECO:0000313" key="3">
    <source>
        <dbReference type="Proteomes" id="UP001138768"/>
    </source>
</evidence>
<keyword evidence="3" id="KW-1185">Reference proteome</keyword>
<organism evidence="2 3">
    <name type="scientific">Lamprobacter modestohalophilus</name>
    <dbReference type="NCBI Taxonomy" id="1064514"/>
    <lineage>
        <taxon>Bacteria</taxon>
        <taxon>Pseudomonadati</taxon>
        <taxon>Pseudomonadota</taxon>
        <taxon>Gammaproteobacteria</taxon>
        <taxon>Chromatiales</taxon>
        <taxon>Chromatiaceae</taxon>
        <taxon>Lamprobacter</taxon>
    </lineage>
</organism>
<feature type="transmembrane region" description="Helical" evidence="1">
    <location>
        <begin position="80"/>
        <end position="99"/>
    </location>
</feature>
<keyword evidence="1" id="KW-0812">Transmembrane</keyword>
<reference evidence="2 3" key="1">
    <citation type="journal article" date="2020" name="Microorganisms">
        <title>Osmotic Adaptation and Compatible Solute Biosynthesis of Phototrophic Bacteria as Revealed from Genome Analyses.</title>
        <authorList>
            <person name="Imhoff J.F."/>
            <person name="Rahn T."/>
            <person name="Kunzel S."/>
            <person name="Keller A."/>
            <person name="Neulinger S.C."/>
        </authorList>
    </citation>
    <scope>NUCLEOTIDE SEQUENCE [LARGE SCALE GENOMIC DNA]</scope>
    <source>
        <strain evidence="2 3">DSM 25653</strain>
    </source>
</reference>
<accession>A0A9X0WB92</accession>
<feature type="transmembrane region" description="Helical" evidence="1">
    <location>
        <begin position="50"/>
        <end position="68"/>
    </location>
</feature>
<dbReference type="AlphaFoldDB" id="A0A9X0WB92"/>
<sequence>MNFFIDLALLRRAPQDLPASPALLLLVLLAGLGAGLLLAITAGVDLGNGLLQSLLDLALTLGALSLALRLVERHQRFLQTATALVGVDTLITLLALLPVGMARPVDSESGLLALAGVLFLLLVVWSVLAVGHILRHAFSLSLLQGAAIAIGFDLLSFMIIGGVIDGAR</sequence>
<feature type="transmembrane region" description="Helical" evidence="1">
    <location>
        <begin position="111"/>
        <end position="130"/>
    </location>
</feature>
<keyword evidence="1" id="KW-1133">Transmembrane helix</keyword>
<evidence type="ECO:0000256" key="1">
    <source>
        <dbReference type="SAM" id="Phobius"/>
    </source>
</evidence>
<gene>
    <name evidence="2" type="ORF">CKO42_18580</name>
</gene>